<sequence length="115" mass="13211">MEKESLARKRDWVSNAFNEEAFGAMEYLMGRLAQIMDATMRETWLPMGFRTRMVEEFPLLKELVVDDPGGLGALRKHVTHLRRVGDRYTGIARESEALTALRELEARLQALEADE</sequence>
<dbReference type="AlphaFoldDB" id="A0A934RY70"/>
<dbReference type="Proteomes" id="UP000617628">
    <property type="component" value="Unassembled WGS sequence"/>
</dbReference>
<protein>
    <submittedName>
        <fullName evidence="1">Uncharacterized protein</fullName>
    </submittedName>
</protein>
<dbReference type="EMBL" id="JAENIL010000037">
    <property type="protein sequence ID" value="MBK1878927.1"/>
    <property type="molecule type" value="Genomic_DNA"/>
</dbReference>
<gene>
    <name evidence="1" type="ORF">JIN87_18735</name>
</gene>
<organism evidence="1 2">
    <name type="scientific">Pelagicoccus mobilis</name>
    <dbReference type="NCBI Taxonomy" id="415221"/>
    <lineage>
        <taxon>Bacteria</taxon>
        <taxon>Pseudomonadati</taxon>
        <taxon>Verrucomicrobiota</taxon>
        <taxon>Opitutia</taxon>
        <taxon>Puniceicoccales</taxon>
        <taxon>Pelagicoccaceae</taxon>
        <taxon>Pelagicoccus</taxon>
    </lineage>
</organism>
<accession>A0A934RY70</accession>
<reference evidence="1" key="1">
    <citation type="submission" date="2021-01" db="EMBL/GenBank/DDBJ databases">
        <title>Modified the classification status of verrucomicrobia.</title>
        <authorList>
            <person name="Feng X."/>
        </authorList>
    </citation>
    <scope>NUCLEOTIDE SEQUENCE</scope>
    <source>
        <strain evidence="1">KCTC 13126</strain>
    </source>
</reference>
<evidence type="ECO:0000313" key="2">
    <source>
        <dbReference type="Proteomes" id="UP000617628"/>
    </source>
</evidence>
<evidence type="ECO:0000313" key="1">
    <source>
        <dbReference type="EMBL" id="MBK1878927.1"/>
    </source>
</evidence>
<keyword evidence="2" id="KW-1185">Reference proteome</keyword>
<proteinExistence type="predicted"/>
<dbReference type="RefSeq" id="WP_200357139.1">
    <property type="nucleotide sequence ID" value="NZ_JAENIL010000037.1"/>
</dbReference>
<comment type="caution">
    <text evidence="1">The sequence shown here is derived from an EMBL/GenBank/DDBJ whole genome shotgun (WGS) entry which is preliminary data.</text>
</comment>
<name>A0A934RY70_9BACT</name>